<proteinExistence type="predicted"/>
<evidence type="ECO:0000313" key="14">
    <source>
        <dbReference type="Proteomes" id="UP000594771"/>
    </source>
</evidence>
<evidence type="ECO:0000256" key="8">
    <source>
        <dbReference type="ARBA" id="ARBA00023136"/>
    </source>
</evidence>
<dbReference type="SUPFAM" id="SSF90123">
    <property type="entry name" value="ABC transporter transmembrane region"/>
    <property type="match status" value="1"/>
</dbReference>
<dbReference type="FunFam" id="1.20.1560.10:FF:000011">
    <property type="entry name" value="Multidrug ABC transporter ATP-binding protein"/>
    <property type="match status" value="1"/>
</dbReference>
<evidence type="ECO:0000256" key="5">
    <source>
        <dbReference type="ARBA" id="ARBA00022741"/>
    </source>
</evidence>
<dbReference type="Pfam" id="PF00664">
    <property type="entry name" value="ABC_membrane"/>
    <property type="match status" value="1"/>
</dbReference>
<dbReference type="InterPro" id="IPR027417">
    <property type="entry name" value="P-loop_NTPase"/>
</dbReference>
<dbReference type="InterPro" id="IPR003593">
    <property type="entry name" value="AAA+_ATPase"/>
</dbReference>
<dbReference type="CDD" id="cd18547">
    <property type="entry name" value="ABC_6TM_Tm288_like"/>
    <property type="match status" value="1"/>
</dbReference>
<keyword evidence="4 9" id="KW-0812">Transmembrane</keyword>
<dbReference type="InterPro" id="IPR036640">
    <property type="entry name" value="ABC1_TM_sf"/>
</dbReference>
<dbReference type="GO" id="GO:0005524">
    <property type="term" value="F:ATP binding"/>
    <property type="evidence" value="ECO:0007669"/>
    <property type="project" value="UniProtKB-KW"/>
</dbReference>
<dbReference type="Gene3D" id="1.20.1560.10">
    <property type="entry name" value="ABC transporter type 1, transmembrane domain"/>
    <property type="match status" value="1"/>
</dbReference>
<dbReference type="InterPro" id="IPR017871">
    <property type="entry name" value="ABC_transporter-like_CS"/>
</dbReference>
<evidence type="ECO:0000313" key="15">
    <source>
        <dbReference type="Proteomes" id="UP001069145"/>
    </source>
</evidence>
<dbReference type="PANTHER" id="PTHR24221:SF499">
    <property type="entry name" value="FATTY ACID ABC TRANSPORTER ATP-BINDING_PERMEASE PROTEIN"/>
    <property type="match status" value="1"/>
</dbReference>
<keyword evidence="15" id="KW-1185">Reference proteome</keyword>
<dbReference type="GO" id="GO:0140359">
    <property type="term" value="F:ABC-type transporter activity"/>
    <property type="evidence" value="ECO:0007669"/>
    <property type="project" value="InterPro"/>
</dbReference>
<dbReference type="KEGG" id="aun:AWM73_03925"/>
<evidence type="ECO:0000313" key="12">
    <source>
        <dbReference type="EMBL" id="MCY3052662.1"/>
    </source>
</evidence>
<evidence type="ECO:0000256" key="7">
    <source>
        <dbReference type="ARBA" id="ARBA00022989"/>
    </source>
</evidence>
<keyword evidence="3" id="KW-1003">Cell membrane</keyword>
<reference evidence="13 14" key="1">
    <citation type="submission" date="2020-12" db="EMBL/GenBank/DDBJ databases">
        <title>FDA dAtabase for Regulatory Grade micrObial Sequences (FDA-ARGOS): Supporting development and validation of Infectious Disease Dx tests.</title>
        <authorList>
            <person name="Sproer C."/>
            <person name="Gronow S."/>
            <person name="Severitt S."/>
            <person name="Schroder I."/>
            <person name="Tallon L."/>
            <person name="Sadzewicz L."/>
            <person name="Zhao X."/>
            <person name="Boylan J."/>
            <person name="Ott S."/>
            <person name="Bowen H."/>
            <person name="Vavikolanu K."/>
            <person name="Mehta A."/>
            <person name="Aluvathingal J."/>
            <person name="Nadendla S."/>
            <person name="Lowell S."/>
            <person name="Myers T."/>
            <person name="Yan Y."/>
            <person name="Sichtig H."/>
        </authorList>
    </citation>
    <scope>NUCLEOTIDE SEQUENCE [LARGE SCALE GENOMIC DNA]</scope>
    <source>
        <strain evidence="13 14">FDAARGOS_911</strain>
    </source>
</reference>
<protein>
    <submittedName>
        <fullName evidence="12 13">ABC transporter ATP-binding protein</fullName>
    </submittedName>
</protein>
<keyword evidence="7 9" id="KW-1133">Transmembrane helix</keyword>
<dbReference type="Proteomes" id="UP001069145">
    <property type="component" value="Unassembled WGS sequence"/>
</dbReference>
<dbReference type="InterPro" id="IPR011527">
    <property type="entry name" value="ABC1_TM_dom"/>
</dbReference>
<evidence type="ECO:0000256" key="9">
    <source>
        <dbReference type="SAM" id="Phobius"/>
    </source>
</evidence>
<dbReference type="PROSITE" id="PS50929">
    <property type="entry name" value="ABC_TM1F"/>
    <property type="match status" value="1"/>
</dbReference>
<evidence type="ECO:0000256" key="3">
    <source>
        <dbReference type="ARBA" id="ARBA00022475"/>
    </source>
</evidence>
<dbReference type="RefSeq" id="WP_060778168.1">
    <property type="nucleotide sequence ID" value="NZ_CAJHLF010000002.1"/>
</dbReference>
<accession>A0A0X8FE84</accession>
<reference evidence="12" key="2">
    <citation type="submission" date="2022-09" db="EMBL/GenBank/DDBJ databases">
        <title>Aerococcus urinae taxonomy study.</title>
        <authorList>
            <person name="Christensen J."/>
            <person name="Senneby E."/>
        </authorList>
    </citation>
    <scope>NUCLEOTIDE SEQUENCE</scope>
    <source>
        <strain evidence="12">NLD-066-U95</strain>
    </source>
</reference>
<evidence type="ECO:0000256" key="6">
    <source>
        <dbReference type="ARBA" id="ARBA00022840"/>
    </source>
</evidence>
<dbReference type="SMART" id="SM00382">
    <property type="entry name" value="AAA"/>
    <property type="match status" value="1"/>
</dbReference>
<dbReference type="EMBL" id="CP065662">
    <property type="protein sequence ID" value="QPS00969.1"/>
    <property type="molecule type" value="Genomic_DNA"/>
</dbReference>
<evidence type="ECO:0000259" key="10">
    <source>
        <dbReference type="PROSITE" id="PS50893"/>
    </source>
</evidence>
<evidence type="ECO:0000256" key="1">
    <source>
        <dbReference type="ARBA" id="ARBA00004651"/>
    </source>
</evidence>
<dbReference type="SUPFAM" id="SSF52540">
    <property type="entry name" value="P-loop containing nucleoside triphosphate hydrolases"/>
    <property type="match status" value="1"/>
</dbReference>
<keyword evidence="8 9" id="KW-0472">Membrane</keyword>
<dbReference type="FunFam" id="3.40.50.300:FF:000287">
    <property type="entry name" value="Multidrug ABC transporter ATP-binding protein"/>
    <property type="match status" value="1"/>
</dbReference>
<dbReference type="PROSITE" id="PS50893">
    <property type="entry name" value="ABC_TRANSPORTER_2"/>
    <property type="match status" value="1"/>
</dbReference>
<dbReference type="InterPro" id="IPR039421">
    <property type="entry name" value="Type_1_exporter"/>
</dbReference>
<keyword evidence="6 13" id="KW-0067">ATP-binding</keyword>
<dbReference type="InterPro" id="IPR003439">
    <property type="entry name" value="ABC_transporter-like_ATP-bd"/>
</dbReference>
<dbReference type="Proteomes" id="UP000594771">
    <property type="component" value="Chromosome"/>
</dbReference>
<dbReference type="AlphaFoldDB" id="A0A0X8FE84"/>
<evidence type="ECO:0000313" key="13">
    <source>
        <dbReference type="EMBL" id="QPS00969.1"/>
    </source>
</evidence>
<keyword evidence="5" id="KW-0547">Nucleotide-binding</keyword>
<sequence>MGRRTPKSTSKALKRLFKFFGHYQKSFIAVVILSVAATIAETVAPKILGQATTLIAEGVNQGLQEMNGQMGYKIDFTGIFRVLLVVAALYIATSIGRYFQNYLLSHAVQGTIANLRQAMRDKLNKLPISTIDHLSTGEILSRAINDIENIARTLQQNIAQTIMSITQLIGVVTMILMISPKIGGLMILTVLFAVFLVSRITPITQRLFADRQRIQGSINDHIEEDYNGQIEIRAFNQQGHKRDLFEEETDAYYKTSQRAEFFSGFLYPMVNFIRNLDYVLIAFVGGIEILQGRLPLGDVQALLQYNPQLYQPISNLATIVNQIQSTLASAERVFEFLDLEEMEVTHSDYSLIDTDKKVIFNNVYFGYDDDHYTLKDYNLDVNEGETIAIVGPTGAGKTTLINLLERFYDVDKGSIKIDGKDIRDYSREDVRKQMGMVLQDTWLFNGSIYDNIAYGDHNQSVSEEEVYAAAKTAHVDDFVRKLPDGYDTIINEDASNISQGQRQLITIARALVATPDILILDEATSSIDTRTEELIQKATEKLLKGRTSFVIAHRLSTIQDADQIIVMDQGRIIEKGNHESLMEKRGFYYGLYSAQFQED</sequence>
<feature type="transmembrane region" description="Helical" evidence="9">
    <location>
        <begin position="79"/>
        <end position="99"/>
    </location>
</feature>
<evidence type="ECO:0000256" key="2">
    <source>
        <dbReference type="ARBA" id="ARBA00022448"/>
    </source>
</evidence>
<evidence type="ECO:0000259" key="11">
    <source>
        <dbReference type="PROSITE" id="PS50929"/>
    </source>
</evidence>
<feature type="domain" description="ABC transporter" evidence="10">
    <location>
        <begin position="358"/>
        <end position="594"/>
    </location>
</feature>
<dbReference type="OrthoDB" id="9770415at2"/>
<dbReference type="CDD" id="cd03254">
    <property type="entry name" value="ABCC_Glucan_exporter_like"/>
    <property type="match status" value="1"/>
</dbReference>
<name>A0A0X8FE84_9LACT</name>
<evidence type="ECO:0000256" key="4">
    <source>
        <dbReference type="ARBA" id="ARBA00022692"/>
    </source>
</evidence>
<dbReference type="EMBL" id="JAOTML010000001">
    <property type="protein sequence ID" value="MCY3052662.1"/>
    <property type="molecule type" value="Genomic_DNA"/>
</dbReference>
<dbReference type="Gene3D" id="3.40.50.300">
    <property type="entry name" value="P-loop containing nucleotide triphosphate hydrolases"/>
    <property type="match status" value="1"/>
</dbReference>
<organism evidence="13 14">
    <name type="scientific">Aerococcus urinae</name>
    <dbReference type="NCBI Taxonomy" id="1376"/>
    <lineage>
        <taxon>Bacteria</taxon>
        <taxon>Bacillati</taxon>
        <taxon>Bacillota</taxon>
        <taxon>Bacilli</taxon>
        <taxon>Lactobacillales</taxon>
        <taxon>Aerococcaceae</taxon>
        <taxon>Aerococcus</taxon>
    </lineage>
</organism>
<comment type="subcellular location">
    <subcellularLocation>
        <location evidence="1">Cell membrane</location>
        <topology evidence="1">Multi-pass membrane protein</topology>
    </subcellularLocation>
</comment>
<dbReference type="Pfam" id="PF00005">
    <property type="entry name" value="ABC_tran"/>
    <property type="match status" value="1"/>
</dbReference>
<gene>
    <name evidence="13" type="ORF">I6G68_06130</name>
    <name evidence="12" type="ORF">ODY43_01405</name>
</gene>
<dbReference type="GeneID" id="35767517"/>
<dbReference type="PANTHER" id="PTHR24221">
    <property type="entry name" value="ATP-BINDING CASSETTE SUB-FAMILY B"/>
    <property type="match status" value="1"/>
</dbReference>
<keyword evidence="2" id="KW-0813">Transport</keyword>
<dbReference type="GO" id="GO:0016887">
    <property type="term" value="F:ATP hydrolysis activity"/>
    <property type="evidence" value="ECO:0007669"/>
    <property type="project" value="InterPro"/>
</dbReference>
<dbReference type="GO" id="GO:0005886">
    <property type="term" value="C:plasma membrane"/>
    <property type="evidence" value="ECO:0007669"/>
    <property type="project" value="UniProtKB-SubCell"/>
</dbReference>
<dbReference type="PROSITE" id="PS00211">
    <property type="entry name" value="ABC_TRANSPORTER_1"/>
    <property type="match status" value="1"/>
</dbReference>
<feature type="domain" description="ABC transmembrane type-1" evidence="11">
    <location>
        <begin position="28"/>
        <end position="325"/>
    </location>
</feature>